<dbReference type="Pfam" id="PF00790">
    <property type="entry name" value="VHS"/>
    <property type="match status" value="1"/>
</dbReference>
<dbReference type="RefSeq" id="XP_018294743.1">
    <property type="nucleotide sequence ID" value="XM_018428094.1"/>
</dbReference>
<dbReference type="InterPro" id="IPR002014">
    <property type="entry name" value="VHS_dom"/>
</dbReference>
<reference evidence="3" key="1">
    <citation type="submission" date="2015-06" db="EMBL/GenBank/DDBJ databases">
        <title>Expansion of signal transduction pathways in fungi by whole-genome duplication.</title>
        <authorList>
            <consortium name="DOE Joint Genome Institute"/>
            <person name="Corrochano L.M."/>
            <person name="Kuo A."/>
            <person name="Marcet-Houben M."/>
            <person name="Polaino S."/>
            <person name="Salamov A."/>
            <person name="Villalobos J.M."/>
            <person name="Alvarez M.I."/>
            <person name="Avalos J."/>
            <person name="Benito E.P."/>
            <person name="Benoit I."/>
            <person name="Burger G."/>
            <person name="Camino L.P."/>
            <person name="Canovas D."/>
            <person name="Cerda-Olmedo E."/>
            <person name="Cheng J.-F."/>
            <person name="Dominguez A."/>
            <person name="Elias M."/>
            <person name="Eslava A.P."/>
            <person name="Glaser F."/>
            <person name="Grimwood J."/>
            <person name="Gutierrez G."/>
            <person name="Heitman J."/>
            <person name="Henrissat B."/>
            <person name="Iturriaga E.A."/>
            <person name="Lang B.F."/>
            <person name="Lavin J.L."/>
            <person name="Lee S."/>
            <person name="Li W."/>
            <person name="Lindquist E."/>
            <person name="Lopez-Garcia S."/>
            <person name="Luque E.M."/>
            <person name="Marcos A.T."/>
            <person name="Martin J."/>
            <person name="McCluskey K."/>
            <person name="Medina H.R."/>
            <person name="Miralles-Duran A."/>
            <person name="Miyazaki A."/>
            <person name="Munoz-Torres E."/>
            <person name="Oguiza J.A."/>
            <person name="Ohm R."/>
            <person name="Olmedo M."/>
            <person name="Orejas M."/>
            <person name="Ortiz-Castellanos L."/>
            <person name="Pisabarro A.G."/>
            <person name="Rodriguez-Romero J."/>
            <person name="Ruiz-Herrera J."/>
            <person name="Ruiz-Vazquez R."/>
            <person name="Sanz C."/>
            <person name="Schackwitz W."/>
            <person name="Schmutz J."/>
            <person name="Shahriari M."/>
            <person name="Shelest E."/>
            <person name="Silva-Franco F."/>
            <person name="Soanes D."/>
            <person name="Syed K."/>
            <person name="Tagua V.G."/>
            <person name="Talbot N.J."/>
            <person name="Thon M."/>
            <person name="De vries R.P."/>
            <person name="Wiebenga A."/>
            <person name="Yadav J.S."/>
            <person name="Braun E.L."/>
            <person name="Baker S."/>
            <person name="Garre V."/>
            <person name="Horwitz B."/>
            <person name="Torres-Martinez S."/>
            <person name="Idnurm A."/>
            <person name="Herrera-Estrella A."/>
            <person name="Gabaldon T."/>
            <person name="Grigoriev I.V."/>
        </authorList>
    </citation>
    <scope>NUCLEOTIDE SEQUENCE [LARGE SCALE GENOMIC DNA]</scope>
    <source>
        <strain evidence="3">NRRL 1555(-)</strain>
    </source>
</reference>
<feature type="domain" description="VHS" evidence="1">
    <location>
        <begin position="27"/>
        <end position="150"/>
    </location>
</feature>
<dbReference type="OrthoDB" id="957735at2759"/>
<dbReference type="GeneID" id="28989000"/>
<dbReference type="Proteomes" id="UP000077315">
    <property type="component" value="Unassembled WGS sequence"/>
</dbReference>
<name>A0A162UNZ0_PHYB8</name>
<dbReference type="GO" id="GO:0007034">
    <property type="term" value="P:vacuolar transport"/>
    <property type="evidence" value="ECO:0007669"/>
    <property type="project" value="UniProtKB-ARBA"/>
</dbReference>
<dbReference type="GO" id="GO:0005769">
    <property type="term" value="C:early endosome"/>
    <property type="evidence" value="ECO:0007669"/>
    <property type="project" value="TreeGrafter"/>
</dbReference>
<dbReference type="GO" id="GO:0043130">
    <property type="term" value="F:ubiquitin binding"/>
    <property type="evidence" value="ECO:0007669"/>
    <property type="project" value="InterPro"/>
</dbReference>
<dbReference type="PROSITE" id="PS50179">
    <property type="entry name" value="VHS"/>
    <property type="match status" value="1"/>
</dbReference>
<sequence>SMSSWWGSNAFDDLVENATSELLPTGQDNLVLYLDISDQIRSKRVNARDAMRTLKRRLNHKNPNVVLMTINLTDTCVKNGGDPFVREIASREYMDEITRLLRSPAICNLDVKKRILTAIQTWGLAAKAKPSLSYMTDTYSLLRAEGYVFPPVTEPIDSIMLETSAVYTLIEIYIYAVCK</sequence>
<dbReference type="CDD" id="cd16979">
    <property type="entry name" value="VHS_Vps27"/>
    <property type="match status" value="1"/>
</dbReference>
<evidence type="ECO:0000313" key="2">
    <source>
        <dbReference type="EMBL" id="OAD76703.1"/>
    </source>
</evidence>
<dbReference type="PANTHER" id="PTHR46275">
    <property type="entry name" value="HEPATOCYTE GROWTH FACTOR-REGULATED TYROSINE KINASE SUBSTRATE"/>
    <property type="match status" value="1"/>
</dbReference>
<feature type="non-terminal residue" evidence="2">
    <location>
        <position position="1"/>
    </location>
</feature>
<dbReference type="PANTHER" id="PTHR46275:SF1">
    <property type="entry name" value="HEPATOCYTE GROWTH FACTOR-REGULATED TYROSINE KINASE SUBSTRATE"/>
    <property type="match status" value="1"/>
</dbReference>
<keyword evidence="3" id="KW-1185">Reference proteome</keyword>
<organism evidence="2 3">
    <name type="scientific">Phycomyces blakesleeanus (strain ATCC 8743b / DSM 1359 / FGSC 10004 / NBRC 33097 / NRRL 1555)</name>
    <dbReference type="NCBI Taxonomy" id="763407"/>
    <lineage>
        <taxon>Eukaryota</taxon>
        <taxon>Fungi</taxon>
        <taxon>Fungi incertae sedis</taxon>
        <taxon>Mucoromycota</taxon>
        <taxon>Mucoromycotina</taxon>
        <taxon>Mucoromycetes</taxon>
        <taxon>Mucorales</taxon>
        <taxon>Phycomycetaceae</taxon>
        <taxon>Phycomyces</taxon>
    </lineage>
</organism>
<evidence type="ECO:0000259" key="1">
    <source>
        <dbReference type="PROSITE" id="PS50179"/>
    </source>
</evidence>
<dbReference type="GO" id="GO:0031623">
    <property type="term" value="P:receptor internalization"/>
    <property type="evidence" value="ECO:0007669"/>
    <property type="project" value="TreeGrafter"/>
</dbReference>
<dbReference type="STRING" id="763407.A0A162UNZ0"/>
<dbReference type="SMART" id="SM00288">
    <property type="entry name" value="VHS"/>
    <property type="match status" value="1"/>
</dbReference>
<dbReference type="VEuPathDB" id="FungiDB:PHYBLDRAFT_109142"/>
<dbReference type="Gene3D" id="1.25.40.90">
    <property type="match status" value="1"/>
</dbReference>
<dbReference type="GO" id="GO:0032456">
    <property type="term" value="P:endocytic recycling"/>
    <property type="evidence" value="ECO:0007669"/>
    <property type="project" value="TreeGrafter"/>
</dbReference>
<dbReference type="InterPro" id="IPR008942">
    <property type="entry name" value="ENTH_VHS"/>
</dbReference>
<dbReference type="AlphaFoldDB" id="A0A162UNZ0"/>
<gene>
    <name evidence="2" type="ORF">PHYBLDRAFT_109142</name>
</gene>
<dbReference type="GO" id="GO:0035091">
    <property type="term" value="F:phosphatidylinositol binding"/>
    <property type="evidence" value="ECO:0007669"/>
    <property type="project" value="InterPro"/>
</dbReference>
<proteinExistence type="predicted"/>
<accession>A0A162UNZ0</accession>
<protein>
    <recommendedName>
        <fullName evidence="1">VHS domain-containing protein</fullName>
    </recommendedName>
</protein>
<evidence type="ECO:0000313" key="3">
    <source>
        <dbReference type="Proteomes" id="UP000077315"/>
    </source>
</evidence>
<dbReference type="InterPro" id="IPR017073">
    <property type="entry name" value="HGS/VPS27"/>
</dbReference>
<dbReference type="SUPFAM" id="SSF48464">
    <property type="entry name" value="ENTH/VHS domain"/>
    <property type="match status" value="1"/>
</dbReference>
<dbReference type="InParanoid" id="A0A162UNZ0"/>
<dbReference type="EMBL" id="KV440975">
    <property type="protein sequence ID" value="OAD76703.1"/>
    <property type="molecule type" value="Genomic_DNA"/>
</dbReference>